<sequence length="155" mass="17221">MKEHQYQVSIKWTGNQGEGTAAYKAYSRDYSISAKDKANPILGSSDPSFLGDKTRYNPEDLLVASASSCHMLWYLHLCSVHKIIVVDYEDHAEGIMEETATGTGAFKEIILNPVVTISALEDVEKAKELHHEANNMCFIANSCNFSIKHKAKIVV</sequence>
<dbReference type="Pfam" id="PF02566">
    <property type="entry name" value="OsmC"/>
    <property type="match status" value="1"/>
</dbReference>
<dbReference type="Gene3D" id="3.30.300.20">
    <property type="match status" value="1"/>
</dbReference>
<dbReference type="PANTHER" id="PTHR42830">
    <property type="entry name" value="OSMOTICALLY INDUCIBLE FAMILY PROTEIN"/>
    <property type="match status" value="1"/>
</dbReference>
<name>A0ABW5NFC5_9FLAO</name>
<proteinExistence type="predicted"/>
<gene>
    <name evidence="1" type="ORF">ACFSTE_18820</name>
</gene>
<dbReference type="RefSeq" id="WP_176030125.1">
    <property type="nucleotide sequence ID" value="NZ_JBHSJV010000001.1"/>
</dbReference>
<dbReference type="SUPFAM" id="SSF82784">
    <property type="entry name" value="OsmC-like"/>
    <property type="match status" value="1"/>
</dbReference>
<dbReference type="InterPro" id="IPR015946">
    <property type="entry name" value="KH_dom-like_a/b"/>
</dbReference>
<dbReference type="InterPro" id="IPR052707">
    <property type="entry name" value="OsmC_Ohr_Peroxiredoxin"/>
</dbReference>
<reference evidence="2" key="1">
    <citation type="journal article" date="2019" name="Int. J. Syst. Evol. Microbiol.">
        <title>The Global Catalogue of Microorganisms (GCM) 10K type strain sequencing project: providing services to taxonomists for standard genome sequencing and annotation.</title>
        <authorList>
            <consortium name="The Broad Institute Genomics Platform"/>
            <consortium name="The Broad Institute Genome Sequencing Center for Infectious Disease"/>
            <person name="Wu L."/>
            <person name="Ma J."/>
        </authorList>
    </citation>
    <scope>NUCLEOTIDE SEQUENCE [LARGE SCALE GENOMIC DNA]</scope>
    <source>
        <strain evidence="2">KCTC 42423</strain>
    </source>
</reference>
<organism evidence="1 2">
    <name type="scientific">Aquimarina hainanensis</name>
    <dbReference type="NCBI Taxonomy" id="1578017"/>
    <lineage>
        <taxon>Bacteria</taxon>
        <taxon>Pseudomonadati</taxon>
        <taxon>Bacteroidota</taxon>
        <taxon>Flavobacteriia</taxon>
        <taxon>Flavobacteriales</taxon>
        <taxon>Flavobacteriaceae</taxon>
        <taxon>Aquimarina</taxon>
    </lineage>
</organism>
<evidence type="ECO:0000313" key="1">
    <source>
        <dbReference type="EMBL" id="MFD2592898.1"/>
    </source>
</evidence>
<dbReference type="Proteomes" id="UP001597459">
    <property type="component" value="Unassembled WGS sequence"/>
</dbReference>
<comment type="caution">
    <text evidence="1">The sequence shown here is derived from an EMBL/GenBank/DDBJ whole genome shotgun (WGS) entry which is preliminary data.</text>
</comment>
<dbReference type="PANTHER" id="PTHR42830:SF2">
    <property type="entry name" value="OSMC_OHR FAMILY PROTEIN"/>
    <property type="match status" value="1"/>
</dbReference>
<accession>A0ABW5NFC5</accession>
<keyword evidence="2" id="KW-1185">Reference proteome</keyword>
<evidence type="ECO:0000313" key="2">
    <source>
        <dbReference type="Proteomes" id="UP001597459"/>
    </source>
</evidence>
<dbReference type="InterPro" id="IPR036102">
    <property type="entry name" value="OsmC/Ohrsf"/>
</dbReference>
<dbReference type="InterPro" id="IPR003718">
    <property type="entry name" value="OsmC/Ohr_fam"/>
</dbReference>
<dbReference type="EMBL" id="JBHULX010000039">
    <property type="protein sequence ID" value="MFD2592898.1"/>
    <property type="molecule type" value="Genomic_DNA"/>
</dbReference>
<protein>
    <submittedName>
        <fullName evidence="1">OsmC family protein</fullName>
    </submittedName>
</protein>